<dbReference type="Proteomes" id="UP000239590">
    <property type="component" value="Unassembled WGS sequence"/>
</dbReference>
<organism evidence="2 3">
    <name type="scientific">Siphonobacter curvatus</name>
    <dbReference type="NCBI Taxonomy" id="2094562"/>
    <lineage>
        <taxon>Bacteria</taxon>
        <taxon>Pseudomonadati</taxon>
        <taxon>Bacteroidota</taxon>
        <taxon>Cytophagia</taxon>
        <taxon>Cytophagales</taxon>
        <taxon>Cytophagaceae</taxon>
        <taxon>Siphonobacter</taxon>
    </lineage>
</organism>
<gene>
    <name evidence="2" type="ORF">C5O19_09705</name>
</gene>
<dbReference type="SUPFAM" id="SSF52833">
    <property type="entry name" value="Thioredoxin-like"/>
    <property type="match status" value="1"/>
</dbReference>
<sequence>MGNLKKALLIGWFSLLMGSVWAQGVSFVLGNLRTPFTQAKAQKKAVFVEVYSPTCHVCESFKPTFQQASVGAAYNARFVSYKLDINSPEAQAFLAKQHLVVPSLPLFLFFDADVKLLHAQNVSNSAKEVIGVANTALDATKRGSAYANRFKKGERSTAFLLEYGSFTRIVRDTVANVQVMQAYAKALPSSAYTSKPAFTALQNVVMDAENPLFTYFISHLAVYKGKYPPQEVTKAGESIVMNTLYAGRAAFMAPERIQKIGSYLTTLGLDAKSVENRTLIPDLNALVRAQRWGQLLDRINRYEKVGGPGPAECSYLASYLRSKSNNPQILQKAAALASRGNR</sequence>
<keyword evidence="3" id="KW-1185">Reference proteome</keyword>
<dbReference type="RefSeq" id="WP_104711699.1">
    <property type="nucleotide sequence ID" value="NZ_PTRA01000001.1"/>
</dbReference>
<evidence type="ECO:0000313" key="3">
    <source>
        <dbReference type="Proteomes" id="UP000239590"/>
    </source>
</evidence>
<evidence type="ECO:0000313" key="2">
    <source>
        <dbReference type="EMBL" id="PQA59875.1"/>
    </source>
</evidence>
<dbReference type="AlphaFoldDB" id="A0A2S7IQ90"/>
<dbReference type="PROSITE" id="PS51352">
    <property type="entry name" value="THIOREDOXIN_2"/>
    <property type="match status" value="1"/>
</dbReference>
<feature type="domain" description="Thioredoxin" evidence="1">
    <location>
        <begin position="8"/>
        <end position="138"/>
    </location>
</feature>
<dbReference type="InterPro" id="IPR013766">
    <property type="entry name" value="Thioredoxin_domain"/>
</dbReference>
<proteinExistence type="predicted"/>
<comment type="caution">
    <text evidence="2">The sequence shown here is derived from an EMBL/GenBank/DDBJ whole genome shotgun (WGS) entry which is preliminary data.</text>
</comment>
<dbReference type="EMBL" id="PTRA01000001">
    <property type="protein sequence ID" value="PQA59875.1"/>
    <property type="molecule type" value="Genomic_DNA"/>
</dbReference>
<dbReference type="Pfam" id="PF13899">
    <property type="entry name" value="Thioredoxin_7"/>
    <property type="match status" value="1"/>
</dbReference>
<dbReference type="OrthoDB" id="922811at2"/>
<dbReference type="InterPro" id="IPR036249">
    <property type="entry name" value="Thioredoxin-like_sf"/>
</dbReference>
<name>A0A2S7IQ90_9BACT</name>
<evidence type="ECO:0000259" key="1">
    <source>
        <dbReference type="PROSITE" id="PS51352"/>
    </source>
</evidence>
<dbReference type="Gene3D" id="3.40.30.10">
    <property type="entry name" value="Glutaredoxin"/>
    <property type="match status" value="1"/>
</dbReference>
<reference evidence="3" key="1">
    <citation type="submission" date="2018-02" db="EMBL/GenBank/DDBJ databases">
        <title>Genome sequencing of Solimonas sp. HR-BB.</title>
        <authorList>
            <person name="Lee Y."/>
            <person name="Jeon C.O."/>
        </authorList>
    </citation>
    <scope>NUCLEOTIDE SEQUENCE [LARGE SCALE GENOMIC DNA]</scope>
    <source>
        <strain evidence="3">HR-U</strain>
    </source>
</reference>
<accession>A0A2S7IQ90</accession>
<protein>
    <recommendedName>
        <fullName evidence="1">Thioredoxin domain-containing protein</fullName>
    </recommendedName>
</protein>
<dbReference type="CDD" id="cd02947">
    <property type="entry name" value="TRX_family"/>
    <property type="match status" value="1"/>
</dbReference>